<proteinExistence type="predicted"/>
<feature type="domain" description="DUF6816" evidence="2">
    <location>
        <begin position="392"/>
        <end position="487"/>
    </location>
</feature>
<evidence type="ECO:0000256" key="1">
    <source>
        <dbReference type="SAM" id="Coils"/>
    </source>
</evidence>
<keyword evidence="4" id="KW-1185">Reference proteome</keyword>
<protein>
    <recommendedName>
        <fullName evidence="2">DUF6816 domain-containing protein</fullName>
    </recommendedName>
</protein>
<dbReference type="InterPro" id="IPR049213">
    <property type="entry name" value="DUF6816"/>
</dbReference>
<organism evidence="3 4">
    <name type="scientific">Prorocentrum cordatum</name>
    <dbReference type="NCBI Taxonomy" id="2364126"/>
    <lineage>
        <taxon>Eukaryota</taxon>
        <taxon>Sar</taxon>
        <taxon>Alveolata</taxon>
        <taxon>Dinophyceae</taxon>
        <taxon>Prorocentrales</taxon>
        <taxon>Prorocentraceae</taxon>
        <taxon>Prorocentrum</taxon>
    </lineage>
</organism>
<gene>
    <name evidence="3" type="ORF">PCOR1329_LOCUS16219</name>
</gene>
<dbReference type="EMBL" id="CAUYUJ010004958">
    <property type="protein sequence ID" value="CAK0811710.1"/>
    <property type="molecule type" value="Genomic_DNA"/>
</dbReference>
<accession>A0ABN9QZ66</accession>
<name>A0ABN9QZ66_9DINO</name>
<reference evidence="3" key="1">
    <citation type="submission" date="2023-10" db="EMBL/GenBank/DDBJ databases">
        <authorList>
            <person name="Chen Y."/>
            <person name="Shah S."/>
            <person name="Dougan E. K."/>
            <person name="Thang M."/>
            <person name="Chan C."/>
        </authorList>
    </citation>
    <scope>NUCLEOTIDE SEQUENCE [LARGE SCALE GENOMIC DNA]</scope>
</reference>
<comment type="caution">
    <text evidence="3">The sequence shown here is derived from an EMBL/GenBank/DDBJ whole genome shotgun (WGS) entry which is preliminary data.</text>
</comment>
<evidence type="ECO:0000313" key="4">
    <source>
        <dbReference type="Proteomes" id="UP001189429"/>
    </source>
</evidence>
<dbReference type="Pfam" id="PF20670">
    <property type="entry name" value="DUF6816"/>
    <property type="match status" value="1"/>
</dbReference>
<feature type="coiled-coil region" evidence="1">
    <location>
        <begin position="43"/>
        <end position="70"/>
    </location>
</feature>
<evidence type="ECO:0000313" key="3">
    <source>
        <dbReference type="EMBL" id="CAK0811710.1"/>
    </source>
</evidence>
<dbReference type="Proteomes" id="UP001189429">
    <property type="component" value="Unassembled WGS sequence"/>
</dbReference>
<evidence type="ECO:0000259" key="2">
    <source>
        <dbReference type="Pfam" id="PF20670"/>
    </source>
</evidence>
<sequence length="626" mass="67662">MQQQWHCKTCLHASSKPFLNFAEDTQRCMCKRPTSAIAETKVQHNLQAQLQQQAKLIQRLQDAAKERERLGYPSTAMRIWTPRLQAIGQELPHAQCICGAAAGVLVKALLEEQQDIQLSIRSLQPRGQQMRTVARHIGTCERDLQKAAPLAERKMQETELAALAPLAPPATFEVPRAPQRAAGVGARGLEAVLQRLGVVMPDGSTVAAHDQLPPAAAQAVQPPLEAGRVEAAAPLAAQRAEGLFSDAGQMRQRLPQAGAVAPEGTLQVQREFQRMRAVAFCSGPPSQAVPSGAGIARASRLGIGQAAEVEERTVPDEVLLLLAARERPAELPGSAGRRLSLVGGGASAAALAASALPGLGGRAWAEDLVLARRFAGQELDKLSVWGLPFGRPEDLFYPPWMEGTWHVTAKLTNYSAPLGLKYVVNGGSDTRMAKQALDDQRRRVGVPVEYDLRYFQRRRGGVVEDRLFNLRAREDAYAGKPVTKRVEYTDIPGSKREESLRRGDGPDDPLMAALLYSKLGVQKIIVVRFQSEDEGSSLWRGSQSVRTLLGQGRLNPLAVDEEVLTEYRLLPGGGVAGRVRLLGFLNPNDPLFFEAGNKAVTLADYQLDLVRTSAGPGGAEAPPPGA</sequence>
<keyword evidence="1" id="KW-0175">Coiled coil</keyword>